<dbReference type="Gene3D" id="3.40.50.12780">
    <property type="entry name" value="N-terminal domain of ligase-like"/>
    <property type="match status" value="1"/>
</dbReference>
<dbReference type="EMBL" id="JAEHHL010000001">
    <property type="protein sequence ID" value="MBK0397757.1"/>
    <property type="molecule type" value="Genomic_DNA"/>
</dbReference>
<dbReference type="RefSeq" id="WP_200605835.1">
    <property type="nucleotide sequence ID" value="NZ_JAEHHL010000001.1"/>
</dbReference>
<comment type="caution">
    <text evidence="7">The sequence shown here is derived from an EMBL/GenBank/DDBJ whole genome shotgun (WGS) entry which is preliminary data.</text>
</comment>
<comment type="similarity">
    <text evidence="1">Belongs to the ATP-dependent AMP-binding enzyme family.</text>
</comment>
<dbReference type="Gene3D" id="3.30.300.30">
    <property type="match status" value="1"/>
</dbReference>
<evidence type="ECO:0000256" key="3">
    <source>
        <dbReference type="ARBA" id="ARBA00022741"/>
    </source>
</evidence>
<evidence type="ECO:0000313" key="7">
    <source>
        <dbReference type="EMBL" id="MBK0397757.1"/>
    </source>
</evidence>
<name>A0A8J7S9J2_9RHOB</name>
<dbReference type="GO" id="GO:0006633">
    <property type="term" value="P:fatty acid biosynthetic process"/>
    <property type="evidence" value="ECO:0007669"/>
    <property type="project" value="TreeGrafter"/>
</dbReference>
<sequence>MIPDDSLFDQGPPPPCPASFNMAAHVLDAARRTPEKLALRVLADATSAVAEAWRYADLDRAIRATAAGLRSAGLQPGDRVALRMGNVSDFPILFFGTIAAGGIAVPTSSQLTASEFLGLVADMKPHFAAVSTELAVDLPDGVGLLAPGAWAELRGCVPGPIAQTEAGDPAFLIYTSGTSGRPRGVLHAQRSAHARRMMWDGWYGLSEADTVLHAGAFNWTYTLGAGLTDPWAAGAGTLIYAGPRDAHVWPRLARAHGATIFAAVPGVYRQMLRGAEGMAEDFATLRHGLTAGERMPDAVAEEWRATTGKPLYEALGMSEVSTYISSAPSVPPRPGTSGRPQRGRRVAILPEDASHDAPEPVGEPGLLAVSRRDEGLMLGYWHDPAATQAAMRGEWFLTGDRAAMDRDGYITYLGRADEVMNALGYRVAPQEVEEAIGRHPAVAEVAVAELPVRADLSLVAAFIVPRGKWPGEDALAAHAAATLAPYKAPKVWIEVDTLPRSPNGKLQRRTLVSTYRRDGG</sequence>
<evidence type="ECO:0000256" key="1">
    <source>
        <dbReference type="ARBA" id="ARBA00006432"/>
    </source>
</evidence>
<organism evidence="7 8">
    <name type="scientific">Thermohalobaculum xanthum</name>
    <dbReference type="NCBI Taxonomy" id="2753746"/>
    <lineage>
        <taxon>Bacteria</taxon>
        <taxon>Pseudomonadati</taxon>
        <taxon>Pseudomonadota</taxon>
        <taxon>Alphaproteobacteria</taxon>
        <taxon>Rhodobacterales</taxon>
        <taxon>Paracoccaceae</taxon>
        <taxon>Thermohalobaculum</taxon>
    </lineage>
</organism>
<dbReference type="SUPFAM" id="SSF56801">
    <property type="entry name" value="Acetyl-CoA synthetase-like"/>
    <property type="match status" value="1"/>
</dbReference>
<dbReference type="PANTHER" id="PTHR43605">
    <property type="entry name" value="ACYL-COENZYME A SYNTHETASE"/>
    <property type="match status" value="1"/>
</dbReference>
<dbReference type="Proteomes" id="UP000655420">
    <property type="component" value="Unassembled WGS sequence"/>
</dbReference>
<dbReference type="GO" id="GO:0016405">
    <property type="term" value="F:CoA-ligase activity"/>
    <property type="evidence" value="ECO:0007669"/>
    <property type="project" value="UniProtKB-ARBA"/>
</dbReference>
<evidence type="ECO:0000259" key="6">
    <source>
        <dbReference type="Pfam" id="PF13193"/>
    </source>
</evidence>
<dbReference type="AlphaFoldDB" id="A0A8J7S9J2"/>
<dbReference type="InterPro" id="IPR000873">
    <property type="entry name" value="AMP-dep_synth/lig_dom"/>
</dbReference>
<evidence type="ECO:0000256" key="2">
    <source>
        <dbReference type="ARBA" id="ARBA00022598"/>
    </source>
</evidence>
<evidence type="ECO:0000256" key="4">
    <source>
        <dbReference type="ARBA" id="ARBA00022840"/>
    </source>
</evidence>
<keyword evidence="4" id="KW-0067">ATP-binding</keyword>
<keyword evidence="3" id="KW-0547">Nucleotide-binding</keyword>
<evidence type="ECO:0000313" key="8">
    <source>
        <dbReference type="Proteomes" id="UP000655420"/>
    </source>
</evidence>
<keyword evidence="8" id="KW-1185">Reference proteome</keyword>
<protein>
    <submittedName>
        <fullName evidence="7">AMP-binding protein</fullName>
    </submittedName>
</protein>
<dbReference type="InterPro" id="IPR020845">
    <property type="entry name" value="AMP-binding_CS"/>
</dbReference>
<gene>
    <name evidence="7" type="ORF">H0I76_01005</name>
</gene>
<dbReference type="InterPro" id="IPR051087">
    <property type="entry name" value="Mitochondrial_ACSM"/>
</dbReference>
<dbReference type="InterPro" id="IPR042099">
    <property type="entry name" value="ANL_N_sf"/>
</dbReference>
<dbReference type="Pfam" id="PF13193">
    <property type="entry name" value="AMP-binding_C"/>
    <property type="match status" value="1"/>
</dbReference>
<dbReference type="GO" id="GO:0015645">
    <property type="term" value="F:fatty acid ligase activity"/>
    <property type="evidence" value="ECO:0007669"/>
    <property type="project" value="TreeGrafter"/>
</dbReference>
<keyword evidence="2" id="KW-0436">Ligase</keyword>
<dbReference type="GO" id="GO:0005524">
    <property type="term" value="F:ATP binding"/>
    <property type="evidence" value="ECO:0007669"/>
    <property type="project" value="UniProtKB-KW"/>
</dbReference>
<feature type="domain" description="AMP-binding enzyme C-terminal" evidence="6">
    <location>
        <begin position="431"/>
        <end position="505"/>
    </location>
</feature>
<proteinExistence type="inferred from homology"/>
<dbReference type="PANTHER" id="PTHR43605:SF10">
    <property type="entry name" value="ACYL-COA SYNTHETASE MEDIUM CHAIN FAMILY MEMBER 3"/>
    <property type="match status" value="1"/>
</dbReference>
<dbReference type="InterPro" id="IPR025110">
    <property type="entry name" value="AMP-bd_C"/>
</dbReference>
<dbReference type="GO" id="GO:0006637">
    <property type="term" value="P:acyl-CoA metabolic process"/>
    <property type="evidence" value="ECO:0007669"/>
    <property type="project" value="TreeGrafter"/>
</dbReference>
<feature type="domain" description="AMP-dependent synthetase/ligase" evidence="5">
    <location>
        <begin position="29"/>
        <end position="381"/>
    </location>
</feature>
<reference evidence="7" key="1">
    <citation type="submission" date="2020-12" db="EMBL/GenBank/DDBJ databases">
        <title>Bacterial taxonomy.</title>
        <authorList>
            <person name="Pan X."/>
        </authorList>
    </citation>
    <scope>NUCLEOTIDE SEQUENCE</scope>
    <source>
        <strain evidence="7">M0105</strain>
    </source>
</reference>
<accession>A0A8J7S9J2</accession>
<evidence type="ECO:0000259" key="5">
    <source>
        <dbReference type="Pfam" id="PF00501"/>
    </source>
</evidence>
<dbReference type="InterPro" id="IPR045851">
    <property type="entry name" value="AMP-bd_C_sf"/>
</dbReference>
<dbReference type="GO" id="GO:0004321">
    <property type="term" value="F:fatty-acyl-CoA synthase activity"/>
    <property type="evidence" value="ECO:0007669"/>
    <property type="project" value="TreeGrafter"/>
</dbReference>
<dbReference type="Pfam" id="PF00501">
    <property type="entry name" value="AMP-binding"/>
    <property type="match status" value="1"/>
</dbReference>
<dbReference type="PROSITE" id="PS00455">
    <property type="entry name" value="AMP_BINDING"/>
    <property type="match status" value="1"/>
</dbReference>